<comment type="caution">
    <text evidence="2">The sequence shown here is derived from an EMBL/GenBank/DDBJ whole genome shotgun (WGS) entry which is preliminary data.</text>
</comment>
<reference evidence="3" key="1">
    <citation type="journal article" date="2016" name="Nature">
        <title>The genome of the seagrass Zostera marina reveals angiosperm adaptation to the sea.</title>
        <authorList>
            <person name="Olsen J.L."/>
            <person name="Rouze P."/>
            <person name="Verhelst B."/>
            <person name="Lin Y.-C."/>
            <person name="Bayer T."/>
            <person name="Collen J."/>
            <person name="Dattolo E."/>
            <person name="De Paoli E."/>
            <person name="Dittami S."/>
            <person name="Maumus F."/>
            <person name="Michel G."/>
            <person name="Kersting A."/>
            <person name="Lauritano C."/>
            <person name="Lohaus R."/>
            <person name="Toepel M."/>
            <person name="Tonon T."/>
            <person name="Vanneste K."/>
            <person name="Amirebrahimi M."/>
            <person name="Brakel J."/>
            <person name="Bostroem C."/>
            <person name="Chovatia M."/>
            <person name="Grimwood J."/>
            <person name="Jenkins J.W."/>
            <person name="Jueterbock A."/>
            <person name="Mraz A."/>
            <person name="Stam W.T."/>
            <person name="Tice H."/>
            <person name="Bornberg-Bauer E."/>
            <person name="Green P.J."/>
            <person name="Pearson G.A."/>
            <person name="Procaccini G."/>
            <person name="Duarte C.M."/>
            <person name="Schmutz J."/>
            <person name="Reusch T.B.H."/>
            <person name="Van de Peer Y."/>
        </authorList>
    </citation>
    <scope>NUCLEOTIDE SEQUENCE [LARGE SCALE GENOMIC DNA]</scope>
    <source>
        <strain evidence="3">cv. Finnish</strain>
    </source>
</reference>
<protein>
    <submittedName>
        <fullName evidence="2">Uncharacterized protein</fullName>
    </submittedName>
</protein>
<feature type="compositionally biased region" description="Low complexity" evidence="1">
    <location>
        <begin position="22"/>
        <end position="33"/>
    </location>
</feature>
<evidence type="ECO:0000313" key="3">
    <source>
        <dbReference type="Proteomes" id="UP000036987"/>
    </source>
</evidence>
<name>A0A0K9PDV4_ZOSMR</name>
<dbReference type="Proteomes" id="UP000036987">
    <property type="component" value="Unassembled WGS sequence"/>
</dbReference>
<sequence>MHNGDNGAKENARVRLKNDQVPSPLSSSSSLESGDSNAGKKKNMDAEESLQKAMFVSCWSLN</sequence>
<keyword evidence="3" id="KW-1185">Reference proteome</keyword>
<dbReference type="AlphaFoldDB" id="A0A0K9PDV4"/>
<evidence type="ECO:0000256" key="1">
    <source>
        <dbReference type="SAM" id="MobiDB-lite"/>
    </source>
</evidence>
<proteinExistence type="predicted"/>
<organism evidence="2 3">
    <name type="scientific">Zostera marina</name>
    <name type="common">Eelgrass</name>
    <dbReference type="NCBI Taxonomy" id="29655"/>
    <lineage>
        <taxon>Eukaryota</taxon>
        <taxon>Viridiplantae</taxon>
        <taxon>Streptophyta</taxon>
        <taxon>Embryophyta</taxon>
        <taxon>Tracheophyta</taxon>
        <taxon>Spermatophyta</taxon>
        <taxon>Magnoliopsida</taxon>
        <taxon>Liliopsida</taxon>
        <taxon>Zosteraceae</taxon>
        <taxon>Zostera</taxon>
    </lineage>
</organism>
<dbReference type="EMBL" id="LFYR01000930">
    <property type="protein sequence ID" value="KMZ67134.1"/>
    <property type="molecule type" value="Genomic_DNA"/>
</dbReference>
<gene>
    <name evidence="2" type="ORF">ZOSMA_278G00200</name>
</gene>
<accession>A0A0K9PDV4</accession>
<feature type="region of interest" description="Disordered" evidence="1">
    <location>
        <begin position="1"/>
        <end position="46"/>
    </location>
</feature>
<feature type="compositionally biased region" description="Basic and acidic residues" evidence="1">
    <location>
        <begin position="7"/>
        <end position="18"/>
    </location>
</feature>
<evidence type="ECO:0000313" key="2">
    <source>
        <dbReference type="EMBL" id="KMZ67134.1"/>
    </source>
</evidence>